<accession>A0A1W2G6W6</accession>
<dbReference type="OrthoDB" id="1097758at2"/>
<dbReference type="AlphaFoldDB" id="A0A1W2G6W6"/>
<dbReference type="NCBIfam" id="TIGR04183">
    <property type="entry name" value="Por_Secre_tail"/>
    <property type="match status" value="1"/>
</dbReference>
<evidence type="ECO:0000259" key="2">
    <source>
        <dbReference type="Pfam" id="PF18962"/>
    </source>
</evidence>
<keyword evidence="4" id="KW-1185">Reference proteome</keyword>
<evidence type="ECO:0000256" key="1">
    <source>
        <dbReference type="SAM" id="SignalP"/>
    </source>
</evidence>
<evidence type="ECO:0000313" key="4">
    <source>
        <dbReference type="Proteomes" id="UP000192472"/>
    </source>
</evidence>
<dbReference type="EMBL" id="FWYF01000001">
    <property type="protein sequence ID" value="SMD32420.1"/>
    <property type="molecule type" value="Genomic_DNA"/>
</dbReference>
<dbReference type="RefSeq" id="WP_084371080.1">
    <property type="nucleotide sequence ID" value="NZ_FWYF01000001.1"/>
</dbReference>
<dbReference type="Pfam" id="PF18962">
    <property type="entry name" value="Por_Secre_tail"/>
    <property type="match status" value="1"/>
</dbReference>
<feature type="signal peptide" evidence="1">
    <location>
        <begin position="1"/>
        <end position="25"/>
    </location>
</feature>
<organism evidence="3 4">
    <name type="scientific">Reichenbachiella faecimaris</name>
    <dbReference type="NCBI Taxonomy" id="692418"/>
    <lineage>
        <taxon>Bacteria</taxon>
        <taxon>Pseudomonadati</taxon>
        <taxon>Bacteroidota</taxon>
        <taxon>Cytophagia</taxon>
        <taxon>Cytophagales</taxon>
        <taxon>Reichenbachiellaceae</taxon>
        <taxon>Reichenbachiella</taxon>
    </lineage>
</organism>
<evidence type="ECO:0000313" key="3">
    <source>
        <dbReference type="EMBL" id="SMD32420.1"/>
    </source>
</evidence>
<dbReference type="InterPro" id="IPR026444">
    <property type="entry name" value="Secre_tail"/>
</dbReference>
<dbReference type="Proteomes" id="UP000192472">
    <property type="component" value="Unassembled WGS sequence"/>
</dbReference>
<gene>
    <name evidence="3" type="ORF">SAMN04488029_0765</name>
</gene>
<proteinExistence type="predicted"/>
<dbReference type="STRING" id="692418.SAMN04488029_0765"/>
<protein>
    <submittedName>
        <fullName evidence="3">Por secretion system C-terminal sorting domain-containing protein</fullName>
    </submittedName>
</protein>
<feature type="chain" id="PRO_5012416090" evidence="1">
    <location>
        <begin position="26"/>
        <end position="783"/>
    </location>
</feature>
<reference evidence="3 4" key="1">
    <citation type="submission" date="2017-04" db="EMBL/GenBank/DDBJ databases">
        <authorList>
            <person name="Afonso C.L."/>
            <person name="Miller P.J."/>
            <person name="Scott M.A."/>
            <person name="Spackman E."/>
            <person name="Goraichik I."/>
            <person name="Dimitrov K.M."/>
            <person name="Suarez D.L."/>
            <person name="Swayne D.E."/>
        </authorList>
    </citation>
    <scope>NUCLEOTIDE SEQUENCE [LARGE SCALE GENOMIC DNA]</scope>
    <source>
        <strain evidence="3 4">DSM 26133</strain>
    </source>
</reference>
<sequence length="783" mass="85149">MQLHIIKKILMALLATNFYSFLATAQSDHYWVGGSGNWSDFSNHWATSSGGDEFHVSYPSQTDKVFFDENSFSEKGQIVTFDLEGILYVPEMDWSGSNEPRFYRGSTSAVIVSGSLILEHGLDFDIPSVVIRPPSSDEFALDTNGASMAETDLRIQALTGIVSFLDSLSVKNLSLEGNGGDVNALVKTNGNPIYTNLFESVFLQTASFDFSGSTIYAKDVKFISANNGGTVTPGAKLIIDRADGETIIDREEFVASLFEEYIIAENHSIVTHSPIFENLKIQPGVELQIDPAIDISFENLTAVGIYDSRISIKSNTEDMAVTIEKATGVVEVGLVDLKDIDVTGGATFNAYASRDNGNVSGWHFLKADQTIEFELTNRDAEDINSTFDIDADATSGLDIEYSSSNADVAVISGGNELLILGLGTTQITAKQEGNDEFNEAEVIRVLEVTKASQIITFNEIESQWIGDNFVNLDAKVSSGLNISYDVVGPAEIVGNALEFTDVGQVQVTATQDGNSNYLEAQSVSRSFDIFKKEQIISFTSIEDMWVGDEFFLLDAASDVGLPITYEVIGAATIEGSTLEFIGDGHVQVTATQDGNSNYLEAQSVSHSFELFKKAQSIVFDEIEDVALENSSLILSAISTAGLLVTYDISGPAELEGNTVLFKEDGFVTIRASQSGDEYYLSAEAIERTFEIVSSSIPLSISDSRVELSVYPNPFTDSFKLMRVGNIQTEAYTIQLLTLAGKTIKSEVTKGVAPVINASDLQRGTYLLQIMTDHGRWTTKLVKD</sequence>
<feature type="domain" description="Secretion system C-terminal sorting" evidence="2">
    <location>
        <begin position="709"/>
        <end position="781"/>
    </location>
</feature>
<name>A0A1W2G6W6_REIFA</name>
<keyword evidence="1" id="KW-0732">Signal</keyword>